<evidence type="ECO:0000256" key="1">
    <source>
        <dbReference type="SAM" id="MobiDB-lite"/>
    </source>
</evidence>
<gene>
    <name evidence="2" type="ORF">SAMN04489867_3156</name>
</gene>
<protein>
    <submittedName>
        <fullName evidence="2">Uncharacterized protein</fullName>
    </submittedName>
</protein>
<reference evidence="3" key="1">
    <citation type="submission" date="2016-10" db="EMBL/GenBank/DDBJ databases">
        <authorList>
            <person name="Varghese N."/>
            <person name="Submissions S."/>
        </authorList>
    </citation>
    <scope>NUCLEOTIDE SEQUENCE [LARGE SCALE GENOMIC DNA]</scope>
    <source>
        <strain evidence="3">DSM 22329</strain>
    </source>
</reference>
<evidence type="ECO:0000313" key="3">
    <source>
        <dbReference type="Proteomes" id="UP000199077"/>
    </source>
</evidence>
<dbReference type="AlphaFoldDB" id="A0A1H0U6B5"/>
<keyword evidence="3" id="KW-1185">Reference proteome</keyword>
<accession>A0A1H0U6B5</accession>
<organism evidence="2 3">
    <name type="scientific">Pedococcus dokdonensis</name>
    <dbReference type="NCBI Taxonomy" id="443156"/>
    <lineage>
        <taxon>Bacteria</taxon>
        <taxon>Bacillati</taxon>
        <taxon>Actinomycetota</taxon>
        <taxon>Actinomycetes</taxon>
        <taxon>Micrococcales</taxon>
        <taxon>Intrasporangiaceae</taxon>
        <taxon>Pedococcus</taxon>
    </lineage>
</organism>
<feature type="region of interest" description="Disordered" evidence="1">
    <location>
        <begin position="374"/>
        <end position="399"/>
    </location>
</feature>
<evidence type="ECO:0000313" key="2">
    <source>
        <dbReference type="EMBL" id="SDP61743.1"/>
    </source>
</evidence>
<dbReference type="OrthoDB" id="4124583at2"/>
<dbReference type="RefSeq" id="WP_091787554.1">
    <property type="nucleotide sequence ID" value="NZ_LT629711.1"/>
</dbReference>
<dbReference type="EMBL" id="LT629711">
    <property type="protein sequence ID" value="SDP61743.1"/>
    <property type="molecule type" value="Genomic_DNA"/>
</dbReference>
<proteinExistence type="predicted"/>
<name>A0A1H0U6B5_9MICO</name>
<dbReference type="Proteomes" id="UP000199077">
    <property type="component" value="Chromosome I"/>
</dbReference>
<sequence length="399" mass="43360">MTIEPSDLGAVLYRLAWSREPMTTERAPFEIWQSPDGALEAFVPLDQSAGDYQGLLDRAVGLVRSSDPVVFDRFVREQEMKRDADLAETTWRKETPAPPGLITWLSGEEMHLLARDQLVASAKATVERRAYYGSRSAYLAKNFIDSSFMAAPAAGSFIVTALSPLGRSFYISQAAENRATAADARLVDPERVSGREILKTYEVALDALQVCLADYAKAPRIEPFVEAVSSGVSYELTKSLSELVAGGDTAVVISRGQSQGREVVFEAPTAQVLARATTALSRDPEPIDATLTGEVTLLSRSVGGGDRVIRLDVMTGGGGAIGKARVRLNAEQYEMALEAHREEAPLLVRGELSREGNLYWMYRPDRVSIVAPEIQPASTTTSRDFDQPELPSEGSDGPT</sequence>